<keyword evidence="1" id="KW-0472">Membrane</keyword>
<keyword evidence="1" id="KW-1133">Transmembrane helix</keyword>
<feature type="transmembrane region" description="Helical" evidence="1">
    <location>
        <begin position="118"/>
        <end position="137"/>
    </location>
</feature>
<evidence type="ECO:0000313" key="2">
    <source>
        <dbReference type="EMBL" id="NYF98804.1"/>
    </source>
</evidence>
<reference evidence="2 3" key="1">
    <citation type="submission" date="2020-07" db="EMBL/GenBank/DDBJ databases">
        <title>Sequencing the genomes of 1000 actinobacteria strains.</title>
        <authorList>
            <person name="Klenk H.-P."/>
        </authorList>
    </citation>
    <scope>NUCLEOTIDE SEQUENCE [LARGE SCALE GENOMIC DNA]</scope>
    <source>
        <strain evidence="2 3">DSM 26154</strain>
    </source>
</reference>
<evidence type="ECO:0000256" key="1">
    <source>
        <dbReference type="SAM" id="Phobius"/>
    </source>
</evidence>
<accession>A0A852VX45</accession>
<name>A0A852VX45_9MICO</name>
<dbReference type="Proteomes" id="UP000554054">
    <property type="component" value="Unassembled WGS sequence"/>
</dbReference>
<evidence type="ECO:0000313" key="3">
    <source>
        <dbReference type="Proteomes" id="UP000554054"/>
    </source>
</evidence>
<dbReference type="AlphaFoldDB" id="A0A852VX45"/>
<feature type="transmembrane region" description="Helical" evidence="1">
    <location>
        <begin position="12"/>
        <end position="30"/>
    </location>
</feature>
<keyword evidence="1" id="KW-0812">Transmembrane</keyword>
<dbReference type="Pfam" id="PF11377">
    <property type="entry name" value="DUF3180"/>
    <property type="match status" value="1"/>
</dbReference>
<comment type="caution">
    <text evidence="2">The sequence shown here is derived from an EMBL/GenBank/DDBJ whole genome shotgun (WGS) entry which is preliminary data.</text>
</comment>
<protein>
    <recommendedName>
        <fullName evidence="4">DUF3180 domain-containing protein</fullName>
    </recommendedName>
</protein>
<sequence length="154" mass="16139">MLRTGLRVSTVVLVAAVVMVASGAFGRWWLTGGHGALRIGWIAGALLVAMAVVVVVAGSRMWRMRRGRTHVEPVVAARLLGLAQASALTGAITGGFYLGQALVLLPDHDFGGRGVLALQHGLAALGGLLMAVAGLLVQSWCRIDRDDEDDDESD</sequence>
<proteinExistence type="predicted"/>
<organism evidence="2 3">
    <name type="scientific">Janibacter cremeus</name>
    <dbReference type="NCBI Taxonomy" id="1285192"/>
    <lineage>
        <taxon>Bacteria</taxon>
        <taxon>Bacillati</taxon>
        <taxon>Actinomycetota</taxon>
        <taxon>Actinomycetes</taxon>
        <taxon>Micrococcales</taxon>
        <taxon>Intrasporangiaceae</taxon>
        <taxon>Janibacter</taxon>
    </lineage>
</organism>
<dbReference type="RefSeq" id="WP_185991575.1">
    <property type="nucleotide sequence ID" value="NZ_JACCAE010000001.1"/>
</dbReference>
<gene>
    <name evidence="2" type="ORF">BJY20_002196</name>
</gene>
<evidence type="ECO:0008006" key="4">
    <source>
        <dbReference type="Google" id="ProtNLM"/>
    </source>
</evidence>
<feature type="transmembrane region" description="Helical" evidence="1">
    <location>
        <begin position="79"/>
        <end position="98"/>
    </location>
</feature>
<feature type="transmembrane region" description="Helical" evidence="1">
    <location>
        <begin position="36"/>
        <end position="58"/>
    </location>
</feature>
<dbReference type="EMBL" id="JACCAE010000001">
    <property type="protein sequence ID" value="NYF98804.1"/>
    <property type="molecule type" value="Genomic_DNA"/>
</dbReference>
<keyword evidence="3" id="KW-1185">Reference proteome</keyword>
<dbReference type="InterPro" id="IPR021517">
    <property type="entry name" value="DUF3180"/>
</dbReference>